<feature type="domain" description="Tr-type G" evidence="7">
    <location>
        <begin position="7"/>
        <end position="267"/>
    </location>
</feature>
<dbReference type="GO" id="GO:0032790">
    <property type="term" value="P:ribosome disassembly"/>
    <property type="evidence" value="ECO:0007669"/>
    <property type="project" value="TreeGrafter"/>
</dbReference>
<dbReference type="FunFam" id="3.30.70.240:FF:000001">
    <property type="entry name" value="Elongation factor G"/>
    <property type="match status" value="1"/>
</dbReference>
<dbReference type="SUPFAM" id="SSF50447">
    <property type="entry name" value="Translation proteins"/>
    <property type="match status" value="1"/>
</dbReference>
<dbReference type="PANTHER" id="PTHR43261">
    <property type="entry name" value="TRANSLATION ELONGATION FACTOR G-RELATED"/>
    <property type="match status" value="1"/>
</dbReference>
<dbReference type="Pfam" id="PF14492">
    <property type="entry name" value="EFG_III"/>
    <property type="match status" value="1"/>
</dbReference>
<dbReference type="InterPro" id="IPR000795">
    <property type="entry name" value="T_Tr_GTP-bd_dom"/>
</dbReference>
<dbReference type="Pfam" id="PF00679">
    <property type="entry name" value="EFG_C"/>
    <property type="match status" value="1"/>
</dbReference>
<dbReference type="InterPro" id="IPR014721">
    <property type="entry name" value="Ribsml_uS5_D2-typ_fold_subgr"/>
</dbReference>
<dbReference type="InterPro" id="IPR035647">
    <property type="entry name" value="EFG_III/V"/>
</dbReference>
<dbReference type="InterPro" id="IPR035649">
    <property type="entry name" value="EFG_V"/>
</dbReference>
<dbReference type="Pfam" id="PF22042">
    <property type="entry name" value="EF-G_D2"/>
    <property type="match status" value="1"/>
</dbReference>
<dbReference type="Pfam" id="PF00009">
    <property type="entry name" value="GTP_EFTU"/>
    <property type="match status" value="1"/>
</dbReference>
<dbReference type="CDD" id="cd16262">
    <property type="entry name" value="EFG_III"/>
    <property type="match status" value="1"/>
</dbReference>
<organism evidence="8 9">
    <name type="scientific">Poriferisphaera corsica</name>
    <dbReference type="NCBI Taxonomy" id="2528020"/>
    <lineage>
        <taxon>Bacteria</taxon>
        <taxon>Pseudomonadati</taxon>
        <taxon>Planctomycetota</taxon>
        <taxon>Phycisphaerae</taxon>
        <taxon>Phycisphaerales</taxon>
        <taxon>Phycisphaeraceae</taxon>
        <taxon>Poriferisphaera</taxon>
    </lineage>
</organism>
<dbReference type="EMBL" id="CP036425">
    <property type="protein sequence ID" value="QDU34805.1"/>
    <property type="molecule type" value="Genomic_DNA"/>
</dbReference>
<dbReference type="InterPro" id="IPR020568">
    <property type="entry name" value="Ribosomal_Su5_D2-typ_SF"/>
</dbReference>
<dbReference type="InterPro" id="IPR047872">
    <property type="entry name" value="EFG_IV"/>
</dbReference>
<proteinExistence type="predicted"/>
<dbReference type="Pfam" id="PF03764">
    <property type="entry name" value="EFG_IV"/>
    <property type="match status" value="1"/>
</dbReference>
<dbReference type="CDD" id="cd01434">
    <property type="entry name" value="EFG_mtEFG1_IV"/>
    <property type="match status" value="1"/>
</dbReference>
<dbReference type="InterPro" id="IPR005517">
    <property type="entry name" value="Transl_elong_EFG/EF2_IV"/>
</dbReference>
<dbReference type="InterPro" id="IPR041095">
    <property type="entry name" value="EFG_II"/>
</dbReference>
<keyword evidence="4" id="KW-0648">Protein biosynthesis</keyword>
<dbReference type="RefSeq" id="WP_145079171.1">
    <property type="nucleotide sequence ID" value="NZ_CP036425.1"/>
</dbReference>
<dbReference type="PROSITE" id="PS51722">
    <property type="entry name" value="G_TR_2"/>
    <property type="match status" value="1"/>
</dbReference>
<name>A0A517YX63_9BACT</name>
<gene>
    <name evidence="8" type="primary">fusA_2</name>
    <name evidence="8" type="ORF">KS4_28810</name>
</gene>
<dbReference type="Gene3D" id="3.40.50.300">
    <property type="entry name" value="P-loop containing nucleotide triphosphate hydrolases"/>
    <property type="match status" value="1"/>
</dbReference>
<evidence type="ECO:0000313" key="9">
    <source>
        <dbReference type="Proteomes" id="UP000317369"/>
    </source>
</evidence>
<dbReference type="Gene3D" id="3.30.70.870">
    <property type="entry name" value="Elongation Factor G (Translational Gtpase), domain 3"/>
    <property type="match status" value="1"/>
</dbReference>
<dbReference type="GO" id="GO:0003924">
    <property type="term" value="F:GTPase activity"/>
    <property type="evidence" value="ECO:0007669"/>
    <property type="project" value="InterPro"/>
</dbReference>
<dbReference type="Proteomes" id="UP000317369">
    <property type="component" value="Chromosome"/>
</dbReference>
<evidence type="ECO:0000256" key="4">
    <source>
        <dbReference type="ARBA" id="ARBA00022917"/>
    </source>
</evidence>
<dbReference type="GO" id="GO:0003746">
    <property type="term" value="F:translation elongation factor activity"/>
    <property type="evidence" value="ECO:0007669"/>
    <property type="project" value="UniProtKB-KW"/>
</dbReference>
<dbReference type="Gene3D" id="3.30.70.240">
    <property type="match status" value="1"/>
</dbReference>
<dbReference type="InterPro" id="IPR000640">
    <property type="entry name" value="EFG_V-like"/>
</dbReference>
<evidence type="ECO:0000256" key="3">
    <source>
        <dbReference type="ARBA" id="ARBA00022768"/>
    </source>
</evidence>
<dbReference type="NCBIfam" id="NF009891">
    <property type="entry name" value="PRK13351.1-1"/>
    <property type="match status" value="1"/>
</dbReference>
<dbReference type="SUPFAM" id="SSF52540">
    <property type="entry name" value="P-loop containing nucleoside triphosphate hydrolases"/>
    <property type="match status" value="1"/>
</dbReference>
<dbReference type="InterPro" id="IPR009022">
    <property type="entry name" value="EFG_III"/>
</dbReference>
<evidence type="ECO:0000256" key="1">
    <source>
        <dbReference type="ARBA" id="ARBA00017872"/>
    </source>
</evidence>
<dbReference type="SUPFAM" id="SSF54211">
    <property type="entry name" value="Ribosomal protein S5 domain 2-like"/>
    <property type="match status" value="1"/>
</dbReference>
<dbReference type="OrthoDB" id="9804431at2"/>
<dbReference type="PANTHER" id="PTHR43261:SF6">
    <property type="entry name" value="ELONGATION FACTOR G-LIKE PROTEIN"/>
    <property type="match status" value="1"/>
</dbReference>
<dbReference type="AlphaFoldDB" id="A0A517YX63"/>
<dbReference type="CDD" id="cd04170">
    <property type="entry name" value="EF-G_bact"/>
    <property type="match status" value="1"/>
</dbReference>
<dbReference type="FunFam" id="3.30.230.10:FF:000003">
    <property type="entry name" value="Elongation factor G"/>
    <property type="match status" value="1"/>
</dbReference>
<dbReference type="SUPFAM" id="SSF54980">
    <property type="entry name" value="EF-G C-terminal domain-like"/>
    <property type="match status" value="2"/>
</dbReference>
<dbReference type="GO" id="GO:0005525">
    <property type="term" value="F:GTP binding"/>
    <property type="evidence" value="ECO:0007669"/>
    <property type="project" value="UniProtKB-KW"/>
</dbReference>
<dbReference type="NCBIfam" id="NF009381">
    <property type="entry name" value="PRK12740.1-5"/>
    <property type="match status" value="1"/>
</dbReference>
<dbReference type="Gene3D" id="2.40.30.10">
    <property type="entry name" value="Translation factors"/>
    <property type="match status" value="1"/>
</dbReference>
<dbReference type="SMART" id="SM00838">
    <property type="entry name" value="EFG_C"/>
    <property type="match status" value="1"/>
</dbReference>
<dbReference type="KEGG" id="pcor:KS4_28810"/>
<evidence type="ECO:0000313" key="8">
    <source>
        <dbReference type="EMBL" id="QDU34805.1"/>
    </source>
</evidence>
<accession>A0A517YX63</accession>
<keyword evidence="2" id="KW-0547">Nucleotide-binding</keyword>
<dbReference type="InterPro" id="IPR053905">
    <property type="entry name" value="EF-G-like_DII"/>
</dbReference>
<keyword evidence="9" id="KW-1185">Reference proteome</keyword>
<dbReference type="Gene3D" id="3.30.230.10">
    <property type="match status" value="1"/>
</dbReference>
<sequence>MPSYTTSDIRNLVLVGHASSGKTLLAEALLYKAGVLGTMGSIDAGTTVCDFTDEEKHHKYSLTSAVAHCDYNGKHINIIDTPGSPDFMGLALSMLPAADTCAVVINAAHGIEPMTRRMMDRAARRNLCRMIIVNKIDADNVNCQELLESIQKSFGKQCLPINLPANGNKSVVDCFFNPDGDSDLGSVADAHTAIVDQVVEVDEELMEIYLEQGEVTPEQLHAPFEKALREGHLVPICFTAAHPHGNSEPIGISELLDVLVKLAPNPTEGNPRPFVKAGNDDKEMHAEPDPSKHVLAHVFNIKVDPYVGKLCSFRIHQGTVSKDSQLYIDDVDTGASKKPFKIGHLFKLQGAKHVEIKDAIPGDLVAVAKIDDIHFDACLHDSHDEDGIHLKPIMYPTPLSGLAISPKKRGDEQKIADAITKFQEEDPCFKVTRDSATKETVINGLGDLHLRVILEKLKNRYNVEVDTKPPKIAYRETILGKAEGHHRHKKQTGGAGQFGEVYLRVEPLQRDSGFEFVDDTFGGSIPQQFIPAIEKGIRKVLEDGAIAGYPMQDIKVSVYDGKYHPVDSKEIAFISAGKTAFKQAINAAKPVLLEPLVNVEVTVPNQYMGDITGDLSGKRGRIQGTDMLPGDQALIKAIVPLSEVTNYHSQLKSVTGGQGSFAMEFDHYDAVPSNVQQQVMSEYKPQDEED</sequence>
<dbReference type="CDD" id="cd03713">
    <property type="entry name" value="EFG_mtEFG_C"/>
    <property type="match status" value="1"/>
</dbReference>
<evidence type="ECO:0000259" key="7">
    <source>
        <dbReference type="PROSITE" id="PS51722"/>
    </source>
</evidence>
<dbReference type="SMART" id="SM00889">
    <property type="entry name" value="EFG_IV"/>
    <property type="match status" value="1"/>
</dbReference>
<reference evidence="8 9" key="1">
    <citation type="submission" date="2019-02" db="EMBL/GenBank/DDBJ databases">
        <title>Deep-cultivation of Planctomycetes and their phenomic and genomic characterization uncovers novel biology.</title>
        <authorList>
            <person name="Wiegand S."/>
            <person name="Jogler M."/>
            <person name="Boedeker C."/>
            <person name="Pinto D."/>
            <person name="Vollmers J."/>
            <person name="Rivas-Marin E."/>
            <person name="Kohn T."/>
            <person name="Peeters S.H."/>
            <person name="Heuer A."/>
            <person name="Rast P."/>
            <person name="Oberbeckmann S."/>
            <person name="Bunk B."/>
            <person name="Jeske O."/>
            <person name="Meyerdierks A."/>
            <person name="Storesund J.E."/>
            <person name="Kallscheuer N."/>
            <person name="Luecker S."/>
            <person name="Lage O.M."/>
            <person name="Pohl T."/>
            <person name="Merkel B.J."/>
            <person name="Hornburger P."/>
            <person name="Mueller R.-W."/>
            <person name="Bruemmer F."/>
            <person name="Labrenz M."/>
            <person name="Spormann A.M."/>
            <person name="Op den Camp H."/>
            <person name="Overmann J."/>
            <person name="Amann R."/>
            <person name="Jetten M.S.M."/>
            <person name="Mascher T."/>
            <person name="Medema M.H."/>
            <person name="Devos D.P."/>
            <person name="Kaster A.-K."/>
            <person name="Ovreas L."/>
            <person name="Rohde M."/>
            <person name="Galperin M.Y."/>
            <person name="Jogler C."/>
        </authorList>
    </citation>
    <scope>NUCLEOTIDE SEQUENCE [LARGE SCALE GENOMIC DNA]</scope>
    <source>
        <strain evidence="8 9">KS4</strain>
    </source>
</reference>
<keyword evidence="5" id="KW-0342">GTP-binding</keyword>
<evidence type="ECO:0000256" key="5">
    <source>
        <dbReference type="ARBA" id="ARBA00023134"/>
    </source>
</evidence>
<evidence type="ECO:0000256" key="2">
    <source>
        <dbReference type="ARBA" id="ARBA00022741"/>
    </source>
</evidence>
<evidence type="ECO:0000256" key="6">
    <source>
        <dbReference type="ARBA" id="ARBA00024731"/>
    </source>
</evidence>
<comment type="function">
    <text evidence="6">Catalyzes the GTP-dependent ribosomal translocation step during translation elongation. During this step, the ribosome changes from the pre-translocational (PRE) to the post-translocational (POST) state as the newly formed A-site-bound peptidyl-tRNA and P-site-bound deacylated tRNA move to the P and E sites, respectively. Catalyzes the coordinated movement of the two tRNA molecules, the mRNA and conformational changes in the ribosome.</text>
</comment>
<dbReference type="InterPro" id="IPR009000">
    <property type="entry name" value="Transl_B-barrel_sf"/>
</dbReference>
<keyword evidence="3 8" id="KW-0251">Elongation factor</keyword>
<dbReference type="InterPro" id="IPR027417">
    <property type="entry name" value="P-loop_NTPase"/>
</dbReference>
<protein>
    <recommendedName>
        <fullName evidence="1">Elongation factor G</fullName>
    </recommendedName>
</protein>